<gene>
    <name evidence="1" type="ORF">CRE_03944</name>
</gene>
<dbReference type="AlphaFoldDB" id="E3LY00"/>
<dbReference type="EMBL" id="DS268418">
    <property type="protein sequence ID" value="EFO84623.1"/>
    <property type="molecule type" value="Genomic_DNA"/>
</dbReference>
<dbReference type="InParanoid" id="E3LY00"/>
<dbReference type="HOGENOM" id="CLU_2869718_0_0_1"/>
<keyword evidence="2" id="KW-1185">Reference proteome</keyword>
<dbReference type="Proteomes" id="UP000008281">
    <property type="component" value="Unassembled WGS sequence"/>
</dbReference>
<evidence type="ECO:0000313" key="2">
    <source>
        <dbReference type="Proteomes" id="UP000008281"/>
    </source>
</evidence>
<organism evidence="2">
    <name type="scientific">Caenorhabditis remanei</name>
    <name type="common">Caenorhabditis vulgaris</name>
    <dbReference type="NCBI Taxonomy" id="31234"/>
    <lineage>
        <taxon>Eukaryota</taxon>
        <taxon>Metazoa</taxon>
        <taxon>Ecdysozoa</taxon>
        <taxon>Nematoda</taxon>
        <taxon>Chromadorea</taxon>
        <taxon>Rhabditida</taxon>
        <taxon>Rhabditina</taxon>
        <taxon>Rhabditomorpha</taxon>
        <taxon>Rhabditoidea</taxon>
        <taxon>Rhabditidae</taxon>
        <taxon>Peloderinae</taxon>
        <taxon>Caenorhabditis</taxon>
    </lineage>
</organism>
<dbReference type="STRING" id="31234.E3LY00"/>
<name>E3LY00_CAERE</name>
<reference evidence="1" key="1">
    <citation type="submission" date="2007-07" db="EMBL/GenBank/DDBJ databases">
        <title>PCAP assembly of the Caenorhabditis remanei genome.</title>
        <authorList>
            <consortium name="The Caenorhabditis remanei Sequencing Consortium"/>
            <person name="Wilson R.K."/>
        </authorList>
    </citation>
    <scope>NUCLEOTIDE SEQUENCE [LARGE SCALE GENOMIC DNA]</scope>
    <source>
        <strain evidence="1">PB4641</strain>
    </source>
</reference>
<proteinExistence type="predicted"/>
<accession>E3LY00</accession>
<protein>
    <submittedName>
        <fullName evidence="1">Uncharacterized protein</fullName>
    </submittedName>
</protein>
<evidence type="ECO:0000313" key="1">
    <source>
        <dbReference type="EMBL" id="EFO84623.1"/>
    </source>
</evidence>
<sequence length="64" mass="7689">MTSRRSYQPRKCIPVLNDLKEERFSDETLFDDEKNVDCSIFTTIWKNPERVIRRLCYSNNTTTL</sequence>